<evidence type="ECO:0000259" key="1">
    <source>
        <dbReference type="Pfam" id="PF01636"/>
    </source>
</evidence>
<dbReference type="InterPro" id="IPR002575">
    <property type="entry name" value="Aminoglycoside_PTrfase"/>
</dbReference>
<feature type="domain" description="Aminoglycoside phosphotransferase" evidence="1">
    <location>
        <begin position="36"/>
        <end position="265"/>
    </location>
</feature>
<comment type="caution">
    <text evidence="2">The sequence shown here is derived from an EMBL/GenBank/DDBJ whole genome shotgun (WGS) entry which is preliminary data.</text>
</comment>
<dbReference type="InterPro" id="IPR011009">
    <property type="entry name" value="Kinase-like_dom_sf"/>
</dbReference>
<dbReference type="RefSeq" id="WP_259622320.1">
    <property type="nucleotide sequence ID" value="NZ_JANYMP010000003.1"/>
</dbReference>
<sequence length="307" mass="33071">MLHSIEVPDEAALAERLVVQLGDRLPPGSVVSPWKRGADYSALRVRSSDRRLVLRVPLRELAPSAYDGTVDFGALLEREVTAHRVLSGAGVPMAPLLDWHRAREAGTHSWMLLEEVEHDQLTDLGERELARLGEVLALIHRVELTEADTAVLGADCSASALADRLAVRVAAFADRVDVPGHEDVVEAARVVLKGRSGGHRLLHMDLRPDNLCFRDGRVAAVLDLSNCTTGDVAAELGRMRAYGLLDGALVDAYAAAGHELPDESVIAAYATDTFALLGLLGTDEFADQELVDRGLDGLARCRAVLCP</sequence>
<dbReference type="AlphaFoldDB" id="A0A9X3AEG1"/>
<gene>
    <name evidence="2" type="ORF">NZH93_08060</name>
</gene>
<reference evidence="2" key="1">
    <citation type="submission" date="2022-08" db="EMBL/GenBank/DDBJ databases">
        <authorList>
            <person name="Tistechok S."/>
            <person name="Samborskyy M."/>
            <person name="Roman I."/>
        </authorList>
    </citation>
    <scope>NUCLEOTIDE SEQUENCE</scope>
    <source>
        <strain evidence="2">DSM 103496</strain>
    </source>
</reference>
<keyword evidence="3" id="KW-1185">Reference proteome</keyword>
<dbReference type="Gene3D" id="3.90.1200.10">
    <property type="match status" value="1"/>
</dbReference>
<evidence type="ECO:0000313" key="3">
    <source>
        <dbReference type="Proteomes" id="UP001141259"/>
    </source>
</evidence>
<dbReference type="Pfam" id="PF01636">
    <property type="entry name" value="APH"/>
    <property type="match status" value="1"/>
</dbReference>
<organism evidence="2 3">
    <name type="scientific">Umezawaea endophytica</name>
    <dbReference type="NCBI Taxonomy" id="1654476"/>
    <lineage>
        <taxon>Bacteria</taxon>
        <taxon>Bacillati</taxon>
        <taxon>Actinomycetota</taxon>
        <taxon>Actinomycetes</taxon>
        <taxon>Pseudonocardiales</taxon>
        <taxon>Pseudonocardiaceae</taxon>
        <taxon>Umezawaea</taxon>
    </lineage>
</organism>
<name>A0A9X3AEG1_9PSEU</name>
<dbReference type="Proteomes" id="UP001141259">
    <property type="component" value="Unassembled WGS sequence"/>
</dbReference>
<accession>A0A9X3AEG1</accession>
<evidence type="ECO:0000313" key="2">
    <source>
        <dbReference type="EMBL" id="MCS7476806.1"/>
    </source>
</evidence>
<dbReference type="EMBL" id="JANYMP010000003">
    <property type="protein sequence ID" value="MCS7476806.1"/>
    <property type="molecule type" value="Genomic_DNA"/>
</dbReference>
<proteinExistence type="predicted"/>
<dbReference type="SUPFAM" id="SSF56112">
    <property type="entry name" value="Protein kinase-like (PK-like)"/>
    <property type="match status" value="1"/>
</dbReference>
<protein>
    <submittedName>
        <fullName evidence="2">Phosphotransferase</fullName>
    </submittedName>
</protein>